<keyword evidence="8 11" id="KW-1133">Transmembrane helix</keyword>
<evidence type="ECO:0000256" key="8">
    <source>
        <dbReference type="ARBA" id="ARBA00022989"/>
    </source>
</evidence>
<dbReference type="GO" id="GO:0006508">
    <property type="term" value="P:proteolysis"/>
    <property type="evidence" value="ECO:0007669"/>
    <property type="project" value="UniProtKB-KW"/>
</dbReference>
<reference evidence="13 14" key="1">
    <citation type="submission" date="2023-03" db="EMBL/GenBank/DDBJ databases">
        <title>MT1 and MT2 Draft Genomes of Novel Species.</title>
        <authorList>
            <person name="Venkateswaran K."/>
        </authorList>
    </citation>
    <scope>NUCLEOTIDE SEQUENCE [LARGE SCALE GENOMIC DNA]</scope>
    <source>
        <strain evidence="13 14">IF8SW-P5</strain>
    </source>
</reference>
<dbReference type="InterPro" id="IPR004387">
    <property type="entry name" value="Pept_M50_Zn"/>
</dbReference>
<dbReference type="RefSeq" id="WP_239277001.1">
    <property type="nucleotide sequence ID" value="NZ_JAROCE010000004.1"/>
</dbReference>
<comment type="cofactor">
    <cofactor evidence="1">
        <name>Zn(2+)</name>
        <dbReference type="ChEBI" id="CHEBI:29105"/>
    </cofactor>
</comment>
<keyword evidence="5 11" id="KW-0812">Transmembrane</keyword>
<keyword evidence="6" id="KW-0378">Hydrolase</keyword>
<dbReference type="Proteomes" id="UP001630303">
    <property type="component" value="Unassembled WGS sequence"/>
</dbReference>
<dbReference type="InterPro" id="IPR008915">
    <property type="entry name" value="Peptidase_M50"/>
</dbReference>
<keyword evidence="14" id="KW-1185">Reference proteome</keyword>
<dbReference type="InterPro" id="IPR041489">
    <property type="entry name" value="PDZ_6"/>
</dbReference>
<dbReference type="CDD" id="cd06163">
    <property type="entry name" value="S2P-M50_PDZ_RseP-like"/>
    <property type="match status" value="1"/>
</dbReference>
<evidence type="ECO:0000259" key="12">
    <source>
        <dbReference type="PROSITE" id="PS50106"/>
    </source>
</evidence>
<dbReference type="GO" id="GO:0008233">
    <property type="term" value="F:peptidase activity"/>
    <property type="evidence" value="ECO:0007669"/>
    <property type="project" value="UniProtKB-KW"/>
</dbReference>
<dbReference type="SMART" id="SM00228">
    <property type="entry name" value="PDZ"/>
    <property type="match status" value="1"/>
</dbReference>
<evidence type="ECO:0000256" key="9">
    <source>
        <dbReference type="ARBA" id="ARBA00023049"/>
    </source>
</evidence>
<organism evidence="13 14">
    <name type="scientific">Microbacterium mcarthurae</name>
    <dbReference type="NCBI Taxonomy" id="3035918"/>
    <lineage>
        <taxon>Bacteria</taxon>
        <taxon>Bacillati</taxon>
        <taxon>Actinomycetota</taxon>
        <taxon>Actinomycetes</taxon>
        <taxon>Micrococcales</taxon>
        <taxon>Microbacteriaceae</taxon>
        <taxon>Microbacterium</taxon>
    </lineage>
</organism>
<comment type="subcellular location">
    <subcellularLocation>
        <location evidence="2">Membrane</location>
        <topology evidence="2">Multi-pass membrane protein</topology>
    </subcellularLocation>
</comment>
<keyword evidence="4 13" id="KW-0645">Protease</keyword>
<dbReference type="Gene3D" id="2.30.42.10">
    <property type="match status" value="1"/>
</dbReference>
<dbReference type="CDD" id="cd23081">
    <property type="entry name" value="cpPDZ_EcRseP-like"/>
    <property type="match status" value="1"/>
</dbReference>
<evidence type="ECO:0000256" key="11">
    <source>
        <dbReference type="SAM" id="Phobius"/>
    </source>
</evidence>
<feature type="transmembrane region" description="Helical" evidence="11">
    <location>
        <begin position="126"/>
        <end position="154"/>
    </location>
</feature>
<evidence type="ECO:0000256" key="7">
    <source>
        <dbReference type="ARBA" id="ARBA00022833"/>
    </source>
</evidence>
<evidence type="ECO:0000256" key="1">
    <source>
        <dbReference type="ARBA" id="ARBA00001947"/>
    </source>
</evidence>
<dbReference type="InterPro" id="IPR036034">
    <property type="entry name" value="PDZ_sf"/>
</dbReference>
<keyword evidence="7" id="KW-0862">Zinc</keyword>
<dbReference type="Pfam" id="PF17820">
    <property type="entry name" value="PDZ_6"/>
    <property type="match status" value="1"/>
</dbReference>
<gene>
    <name evidence="13" type="ORF">P5G46_13255</name>
</gene>
<dbReference type="PROSITE" id="PS50106">
    <property type="entry name" value="PDZ"/>
    <property type="match status" value="1"/>
</dbReference>
<evidence type="ECO:0000256" key="5">
    <source>
        <dbReference type="ARBA" id="ARBA00022692"/>
    </source>
</evidence>
<feature type="transmembrane region" description="Helical" evidence="11">
    <location>
        <begin position="353"/>
        <end position="373"/>
    </location>
</feature>
<evidence type="ECO:0000256" key="4">
    <source>
        <dbReference type="ARBA" id="ARBA00022670"/>
    </source>
</evidence>
<feature type="transmembrane region" description="Helical" evidence="11">
    <location>
        <begin position="408"/>
        <end position="429"/>
    </location>
</feature>
<evidence type="ECO:0000256" key="3">
    <source>
        <dbReference type="ARBA" id="ARBA00007931"/>
    </source>
</evidence>
<name>A0ABW9GJB4_9MICO</name>
<protein>
    <submittedName>
        <fullName evidence="13">Site-2 protease family protein</fullName>
    </submittedName>
</protein>
<keyword evidence="9" id="KW-0482">Metalloprotease</keyword>
<feature type="domain" description="PDZ" evidence="12">
    <location>
        <begin position="184"/>
        <end position="230"/>
    </location>
</feature>
<dbReference type="InterPro" id="IPR001478">
    <property type="entry name" value="PDZ"/>
</dbReference>
<proteinExistence type="inferred from homology"/>
<evidence type="ECO:0000256" key="2">
    <source>
        <dbReference type="ARBA" id="ARBA00004141"/>
    </source>
</evidence>
<comment type="similarity">
    <text evidence="3">Belongs to the peptidase M50B family.</text>
</comment>
<dbReference type="SUPFAM" id="SSF50156">
    <property type="entry name" value="PDZ domain-like"/>
    <property type="match status" value="1"/>
</dbReference>
<sequence length="438" mass="45932">MTAIAFLIGVLVLVIGLAVSIALHEIGHLLPAKLFGVRVGQYMIGFGPTLWSRRIGETEYGVKALPLGGFISMSGMYPPAPETDAPPTRRSRLFATMIQDARDANAETMIAGDERVFYRLPVWKRIVIMLGGPVMNLILAFVLSAVAVSAIGVAQGTTTVSSVSQCVIPADAERADCQASDPVAPAAAAGIRPGDVILSIGGTAVSTFDEAAAIIQRSPGQALPVVVERDGVEQTLTITPVSTERPVVGADGQPEVDAAGAPLYRTVGFAGLSPQSALVPQPIWAGPEATVQQVGQVAQIMVQLPVRIYDTAVDLFTGQPRDPNGPLSVVGAGRLAGEFAAVDAPILSRVQAIIGLLAALNIALFVFNLIPLLPLDGGHVVVALWDGLKRWFARMRGKVARPVDATKLVPVTFVVVVLLIGMGGILFLADIFNPIQLL</sequence>
<accession>A0ABW9GJB4</accession>
<evidence type="ECO:0000313" key="13">
    <source>
        <dbReference type="EMBL" id="MFM2721479.1"/>
    </source>
</evidence>
<dbReference type="PANTHER" id="PTHR42837:SF2">
    <property type="entry name" value="MEMBRANE METALLOPROTEASE ARASP2, CHLOROPLASTIC-RELATED"/>
    <property type="match status" value="1"/>
</dbReference>
<evidence type="ECO:0000256" key="6">
    <source>
        <dbReference type="ARBA" id="ARBA00022801"/>
    </source>
</evidence>
<evidence type="ECO:0000313" key="14">
    <source>
        <dbReference type="Proteomes" id="UP001630303"/>
    </source>
</evidence>
<dbReference type="EMBL" id="JAROCE010000004">
    <property type="protein sequence ID" value="MFM2721479.1"/>
    <property type="molecule type" value="Genomic_DNA"/>
</dbReference>
<evidence type="ECO:0000256" key="10">
    <source>
        <dbReference type="ARBA" id="ARBA00023136"/>
    </source>
</evidence>
<comment type="caution">
    <text evidence="13">The sequence shown here is derived from an EMBL/GenBank/DDBJ whole genome shotgun (WGS) entry which is preliminary data.</text>
</comment>
<dbReference type="PANTHER" id="PTHR42837">
    <property type="entry name" value="REGULATOR OF SIGMA-E PROTEASE RSEP"/>
    <property type="match status" value="1"/>
</dbReference>
<keyword evidence="10 11" id="KW-0472">Membrane</keyword>
<dbReference type="Pfam" id="PF02163">
    <property type="entry name" value="Peptidase_M50"/>
    <property type="match status" value="1"/>
</dbReference>